<name>A0A455SBQ8_9CHLR</name>
<feature type="domain" description="GGDEF" evidence="4">
    <location>
        <begin position="18"/>
        <end position="134"/>
    </location>
</feature>
<dbReference type="PROSITE" id="PS50887">
    <property type="entry name" value="GGDEF"/>
    <property type="match status" value="1"/>
</dbReference>
<evidence type="ECO:0000259" key="4">
    <source>
        <dbReference type="PROSITE" id="PS50887"/>
    </source>
</evidence>
<feature type="short sequence motif" description="Histidine triad motif" evidence="2 3">
    <location>
        <begin position="81"/>
        <end position="85"/>
    </location>
</feature>
<evidence type="ECO:0000313" key="6">
    <source>
        <dbReference type="EMBL" id="BBH85903.1"/>
    </source>
</evidence>
<feature type="active site" description="Tele-AMP-histidine intermediate" evidence="1">
    <location>
        <position position="83"/>
    </location>
</feature>
<evidence type="ECO:0000256" key="3">
    <source>
        <dbReference type="PROSITE-ProRule" id="PRU00464"/>
    </source>
</evidence>
<dbReference type="GO" id="GO:0003824">
    <property type="term" value="F:catalytic activity"/>
    <property type="evidence" value="ECO:0007669"/>
    <property type="project" value="InterPro"/>
</dbReference>
<dbReference type="SUPFAM" id="SSF54197">
    <property type="entry name" value="HIT-like"/>
    <property type="match status" value="1"/>
</dbReference>
<dbReference type="PANTHER" id="PTHR46648">
    <property type="entry name" value="HIT FAMILY PROTEIN 1"/>
    <property type="match status" value="1"/>
</dbReference>
<dbReference type="AlphaFoldDB" id="A0A455SBQ8"/>
<evidence type="ECO:0000256" key="2">
    <source>
        <dbReference type="PIRSR" id="PIRSR601310-3"/>
    </source>
</evidence>
<feature type="domain" description="HIT" evidence="5">
    <location>
        <begin position="1"/>
        <end position="96"/>
    </location>
</feature>
<evidence type="ECO:0000259" key="5">
    <source>
        <dbReference type="PROSITE" id="PS51084"/>
    </source>
</evidence>
<dbReference type="InterPro" id="IPR000160">
    <property type="entry name" value="GGDEF_dom"/>
</dbReference>
<dbReference type="InterPro" id="IPR036265">
    <property type="entry name" value="HIT-like_sf"/>
</dbReference>
<dbReference type="Pfam" id="PF01230">
    <property type="entry name" value="HIT"/>
    <property type="match status" value="1"/>
</dbReference>
<reference evidence="6" key="1">
    <citation type="submission" date="2018-12" db="EMBL/GenBank/DDBJ databases">
        <title>Novel natural products biosynthetic potential of the class Ktedonobacteria.</title>
        <authorList>
            <person name="Zheng Y."/>
            <person name="Saitou A."/>
            <person name="Wang C.M."/>
            <person name="Toyoda A."/>
            <person name="Minakuchi Y."/>
            <person name="Sekiguchi Y."/>
            <person name="Ueda K."/>
            <person name="Takano H."/>
            <person name="Sakai Y."/>
            <person name="Yokota A."/>
            <person name="Yabe S."/>
        </authorList>
    </citation>
    <scope>NUCLEOTIDE SEQUENCE</scope>
    <source>
        <strain evidence="6">COM3</strain>
    </source>
</reference>
<dbReference type="Gene3D" id="3.30.428.10">
    <property type="entry name" value="HIT-like"/>
    <property type="match status" value="1"/>
</dbReference>
<dbReference type="GO" id="GO:0009117">
    <property type="term" value="P:nucleotide metabolic process"/>
    <property type="evidence" value="ECO:0007669"/>
    <property type="project" value="TreeGrafter"/>
</dbReference>
<proteinExistence type="predicted"/>
<dbReference type="PROSITE" id="PS51084">
    <property type="entry name" value="HIT_2"/>
    <property type="match status" value="1"/>
</dbReference>
<accession>A0A455SBQ8</accession>
<dbReference type="PRINTS" id="PR00332">
    <property type="entry name" value="HISTRIAD"/>
</dbReference>
<dbReference type="InterPro" id="IPR001310">
    <property type="entry name" value="Histidine_triad_HIT"/>
</dbReference>
<dbReference type="PANTHER" id="PTHR46648:SF1">
    <property type="entry name" value="ADENOSINE 5'-MONOPHOSPHORAMIDASE HNT1"/>
    <property type="match status" value="1"/>
</dbReference>
<gene>
    <name evidence="6" type="ORF">KTC_06540</name>
</gene>
<dbReference type="InterPro" id="IPR011146">
    <property type="entry name" value="HIT-like"/>
</dbReference>
<sequence length="134" mass="15085">MVYQDDQVCAFMTIGPINPGHVLIVPTQHFEKLTDMDEETGARLFVVTMRVAKALRRSGLRCEGLNLFLAEGEVAFQSVFHAHIHIIPRFSGDGFALLVEEKEPPREELDQIAVQLREALEARGMPENNKAIQE</sequence>
<evidence type="ECO:0000256" key="1">
    <source>
        <dbReference type="PIRSR" id="PIRSR601310-1"/>
    </source>
</evidence>
<protein>
    <submittedName>
        <fullName evidence="6">HIT family protein</fullName>
    </submittedName>
</protein>
<organism evidence="6">
    <name type="scientific">Thermosporothrix sp. COM3</name>
    <dbReference type="NCBI Taxonomy" id="2490863"/>
    <lineage>
        <taxon>Bacteria</taxon>
        <taxon>Bacillati</taxon>
        <taxon>Chloroflexota</taxon>
        <taxon>Ktedonobacteria</taxon>
        <taxon>Ktedonobacterales</taxon>
        <taxon>Thermosporotrichaceae</taxon>
        <taxon>Thermosporothrix</taxon>
    </lineage>
</organism>
<dbReference type="EMBL" id="AP019376">
    <property type="protein sequence ID" value="BBH85903.1"/>
    <property type="molecule type" value="Genomic_DNA"/>
</dbReference>